<organism evidence="1 2">
    <name type="scientific">Engystomops pustulosus</name>
    <name type="common">Tungara frog</name>
    <name type="synonym">Physalaemus pustulosus</name>
    <dbReference type="NCBI Taxonomy" id="76066"/>
    <lineage>
        <taxon>Eukaryota</taxon>
        <taxon>Metazoa</taxon>
        <taxon>Chordata</taxon>
        <taxon>Craniata</taxon>
        <taxon>Vertebrata</taxon>
        <taxon>Euteleostomi</taxon>
        <taxon>Amphibia</taxon>
        <taxon>Batrachia</taxon>
        <taxon>Anura</taxon>
        <taxon>Neobatrachia</taxon>
        <taxon>Hyloidea</taxon>
        <taxon>Leptodactylidae</taxon>
        <taxon>Leiuperinae</taxon>
        <taxon>Engystomops</taxon>
    </lineage>
</organism>
<dbReference type="EMBL" id="WNYA01000001">
    <property type="protein sequence ID" value="KAG8598400.1"/>
    <property type="molecule type" value="Genomic_DNA"/>
</dbReference>
<dbReference type="Proteomes" id="UP000824782">
    <property type="component" value="Unassembled WGS sequence"/>
</dbReference>
<sequence>MSGPGFRIFNFGLISSLEARCRCSLGPATGITSHRNTCPPEDFCSMHLYQTAEDGQVQCRLGIRCLYGLVYLKVPVYHQ</sequence>
<name>A0AAV7DLJ4_ENGPU</name>
<comment type="caution">
    <text evidence="1">The sequence shown here is derived from an EMBL/GenBank/DDBJ whole genome shotgun (WGS) entry which is preliminary data.</text>
</comment>
<reference evidence="1" key="1">
    <citation type="thesis" date="2020" institute="ProQuest LLC" country="789 East Eisenhower Parkway, Ann Arbor, MI, USA">
        <title>Comparative Genomics and Chromosome Evolution.</title>
        <authorList>
            <person name="Mudd A.B."/>
        </authorList>
    </citation>
    <scope>NUCLEOTIDE SEQUENCE</scope>
    <source>
        <strain evidence="1">237g6f4</strain>
        <tissue evidence="1">Blood</tissue>
    </source>
</reference>
<keyword evidence="2" id="KW-1185">Reference proteome</keyword>
<accession>A0AAV7DLJ4</accession>
<evidence type="ECO:0000313" key="2">
    <source>
        <dbReference type="Proteomes" id="UP000824782"/>
    </source>
</evidence>
<gene>
    <name evidence="1" type="ORF">GDO81_002600</name>
</gene>
<evidence type="ECO:0000313" key="1">
    <source>
        <dbReference type="EMBL" id="KAG8598400.1"/>
    </source>
</evidence>
<protein>
    <submittedName>
        <fullName evidence="1">Uncharacterized protein</fullName>
    </submittedName>
</protein>
<dbReference type="AlphaFoldDB" id="A0AAV7DLJ4"/>
<proteinExistence type="predicted"/>